<protein>
    <submittedName>
        <fullName evidence="3">Lipid A 4'-phosphatase</fullName>
        <ecNumber evidence="3">3.1.3.-</ecNumber>
    </submittedName>
</protein>
<dbReference type="AlphaFoldDB" id="A0A7W9ZFE4"/>
<evidence type="ECO:0000256" key="1">
    <source>
        <dbReference type="SAM" id="Phobius"/>
    </source>
</evidence>
<keyword evidence="1" id="KW-1133">Transmembrane helix</keyword>
<keyword evidence="1" id="KW-0472">Membrane</keyword>
<reference evidence="3 4" key="1">
    <citation type="submission" date="2020-08" db="EMBL/GenBank/DDBJ databases">
        <title>Genomic Encyclopedia of Type Strains, Phase IV (KMG-IV): sequencing the most valuable type-strain genomes for metagenomic binning, comparative biology and taxonomic classification.</title>
        <authorList>
            <person name="Goeker M."/>
        </authorList>
    </citation>
    <scope>NUCLEOTIDE SEQUENCE [LARGE SCALE GENOMIC DNA]</scope>
    <source>
        <strain evidence="3 4">DSM 11590</strain>
    </source>
</reference>
<dbReference type="Proteomes" id="UP000544872">
    <property type="component" value="Unassembled WGS sequence"/>
</dbReference>
<feature type="transmembrane region" description="Helical" evidence="1">
    <location>
        <begin position="102"/>
        <end position="121"/>
    </location>
</feature>
<dbReference type="EC" id="3.1.3.-" evidence="3"/>
<keyword evidence="1" id="KW-0812">Transmembrane</keyword>
<dbReference type="InterPro" id="IPR036938">
    <property type="entry name" value="PAP2/HPO_sf"/>
</dbReference>
<sequence length="233" mass="25795">MTLLRWLDTVIAGAGAHLRRHWTVWLLATLLLFLTLPGLDLTISGWFFLPDQGWYLGKAPFAEFIRKGMPTVLFGIVLFIVVLWGAGRIYKQVYFGVTGRIVSYLLASLAVGPGLLANVLFKENWGRARPSQITQFGGDAFYTPPFLVTNQCDSNCSFVSGHGALGFWVTAFAFLLPVAWRSAGLVAALCFGVTVGVVRIVQGGHFFSDVLYSGVLVVTVNWIFARWMLQRQD</sequence>
<keyword evidence="4" id="KW-1185">Reference proteome</keyword>
<comment type="caution">
    <text evidence="3">The sequence shown here is derived from an EMBL/GenBank/DDBJ whole genome shotgun (WGS) entry which is preliminary data.</text>
</comment>
<evidence type="ECO:0000313" key="3">
    <source>
        <dbReference type="EMBL" id="MBB6209622.1"/>
    </source>
</evidence>
<dbReference type="EMBL" id="JACIIX010000003">
    <property type="protein sequence ID" value="MBB6209622.1"/>
    <property type="molecule type" value="Genomic_DNA"/>
</dbReference>
<dbReference type="SMART" id="SM00014">
    <property type="entry name" value="acidPPc"/>
    <property type="match status" value="1"/>
</dbReference>
<feature type="transmembrane region" description="Helical" evidence="1">
    <location>
        <begin position="69"/>
        <end position="90"/>
    </location>
</feature>
<evidence type="ECO:0000313" key="4">
    <source>
        <dbReference type="Proteomes" id="UP000544872"/>
    </source>
</evidence>
<name>A0A7W9ZFE4_NOVIT</name>
<organism evidence="3 4">
    <name type="scientific">Novispirillum itersonii</name>
    <name type="common">Aquaspirillum itersonii</name>
    <dbReference type="NCBI Taxonomy" id="189"/>
    <lineage>
        <taxon>Bacteria</taxon>
        <taxon>Pseudomonadati</taxon>
        <taxon>Pseudomonadota</taxon>
        <taxon>Alphaproteobacteria</taxon>
        <taxon>Rhodospirillales</taxon>
        <taxon>Novispirillaceae</taxon>
        <taxon>Novispirillum</taxon>
    </lineage>
</organism>
<feature type="transmembrane region" description="Helical" evidence="1">
    <location>
        <begin position="183"/>
        <end position="204"/>
    </location>
</feature>
<proteinExistence type="predicted"/>
<dbReference type="GO" id="GO:0016787">
    <property type="term" value="F:hydrolase activity"/>
    <property type="evidence" value="ECO:0007669"/>
    <property type="project" value="UniProtKB-KW"/>
</dbReference>
<feature type="transmembrane region" description="Helical" evidence="1">
    <location>
        <begin position="24"/>
        <end position="49"/>
    </location>
</feature>
<feature type="transmembrane region" description="Helical" evidence="1">
    <location>
        <begin position="157"/>
        <end position="176"/>
    </location>
</feature>
<dbReference type="RefSeq" id="WP_184262065.1">
    <property type="nucleotide sequence ID" value="NZ_JACIIX010000003.1"/>
</dbReference>
<dbReference type="InterPro" id="IPR000326">
    <property type="entry name" value="PAP2/HPO"/>
</dbReference>
<accession>A0A7W9ZFE4</accession>
<gene>
    <name evidence="3" type="ORF">FHS48_001030</name>
</gene>
<feature type="transmembrane region" description="Helical" evidence="1">
    <location>
        <begin position="210"/>
        <end position="229"/>
    </location>
</feature>
<dbReference type="Gene3D" id="1.20.144.10">
    <property type="entry name" value="Phosphatidic acid phosphatase type 2/haloperoxidase"/>
    <property type="match status" value="1"/>
</dbReference>
<keyword evidence="3" id="KW-0378">Hydrolase</keyword>
<dbReference type="SUPFAM" id="SSF48317">
    <property type="entry name" value="Acid phosphatase/Vanadium-dependent haloperoxidase"/>
    <property type="match status" value="1"/>
</dbReference>
<evidence type="ECO:0000259" key="2">
    <source>
        <dbReference type="SMART" id="SM00014"/>
    </source>
</evidence>
<feature type="domain" description="Phosphatidic acid phosphatase type 2/haloperoxidase" evidence="2">
    <location>
        <begin position="103"/>
        <end position="225"/>
    </location>
</feature>
<dbReference type="CDD" id="cd03396">
    <property type="entry name" value="PAP2_like_6"/>
    <property type="match status" value="1"/>
</dbReference>
<dbReference type="Pfam" id="PF01569">
    <property type="entry name" value="PAP2"/>
    <property type="match status" value="1"/>
</dbReference>